<dbReference type="OrthoDB" id="9814092at2"/>
<dbReference type="STRING" id="1123397.SAMN05660831_02518"/>
<dbReference type="PANTHER" id="PTHR21248:SF12">
    <property type="entry name" value="CARDIOLIPIN SYNTHASE C"/>
    <property type="match status" value="1"/>
</dbReference>
<dbReference type="RefSeq" id="WP_093429128.1">
    <property type="nucleotide sequence ID" value="NZ_FOMJ01000011.1"/>
</dbReference>
<dbReference type="SMART" id="SM00155">
    <property type="entry name" value="PLDc"/>
    <property type="match status" value="2"/>
</dbReference>
<proteinExistence type="predicted"/>
<dbReference type="Gene3D" id="3.30.870.10">
    <property type="entry name" value="Endonuclease Chain A"/>
    <property type="match status" value="2"/>
</dbReference>
<dbReference type="InterPro" id="IPR025202">
    <property type="entry name" value="PLD-like_dom"/>
</dbReference>
<reference evidence="2 3" key="1">
    <citation type="submission" date="2016-10" db="EMBL/GenBank/DDBJ databases">
        <authorList>
            <person name="de Groot N.N."/>
        </authorList>
    </citation>
    <scope>NUCLEOTIDE SEQUENCE [LARGE SCALE GENOMIC DNA]</scope>
    <source>
        <strain evidence="2 3">HL3</strain>
    </source>
</reference>
<evidence type="ECO:0000259" key="1">
    <source>
        <dbReference type="PROSITE" id="PS50035"/>
    </source>
</evidence>
<dbReference type="CDD" id="cd09113">
    <property type="entry name" value="PLDc_ymdC_like_2"/>
    <property type="match status" value="1"/>
</dbReference>
<dbReference type="Pfam" id="PF13091">
    <property type="entry name" value="PLDc_2"/>
    <property type="match status" value="2"/>
</dbReference>
<evidence type="ECO:0000313" key="3">
    <source>
        <dbReference type="Proteomes" id="UP000198611"/>
    </source>
</evidence>
<name>A0A1I1W4D0_9GAMM</name>
<dbReference type="GO" id="GO:0030572">
    <property type="term" value="F:phosphatidyltransferase activity"/>
    <property type="evidence" value="ECO:0007669"/>
    <property type="project" value="UniProtKB-ARBA"/>
</dbReference>
<gene>
    <name evidence="2" type="ORF">SAMN05660831_02518</name>
</gene>
<dbReference type="PROSITE" id="PS51257">
    <property type="entry name" value="PROKAR_LIPOPROTEIN"/>
    <property type="match status" value="1"/>
</dbReference>
<dbReference type="PANTHER" id="PTHR21248">
    <property type="entry name" value="CARDIOLIPIN SYNTHASE"/>
    <property type="match status" value="1"/>
</dbReference>
<sequence>MPRSARTAAGWLAALLLLGLLTGCDRLPSLGERTESSALPPEEARRTPLGRAVAPLAEDHPGRSGFATLTDSPGALAVRLRLIRAAEKALDVRYYVWRDDRAGRLMLDALHDAAKRGVRVRLLVDDNGLDGLDATLAALDAHPRFQVRLFNPFTFRTFKRLEFLVDLPRLNHRMHNKSLTADDQATISGGRNIGDEYFGAAEGPLFADLDILAVGPVVGAMADDFDRYWASDSAYPAATVLPPPPEGEAVTTPEAGPYAEALDRPGPVTRLLAGTAELEWAPMELVSDDPAKGLGRAEPDGLITRQLLARMGEPEDRLDLISPYFVPTRTGLSTLGKLVDQGVEVRVLTNSLAATDVFLVHAGYAKYREAALDAGIDLFEMRALADQPEEEVRAGLLGSSGSSLHAKTFAIDGEHVFVGTFNFDPRSANLNTEMGFIIESPGLAERIHSSFADTIPDSAWRVGHDARGLYWLERGPDGEAIRHETEPHSNLWQRMGMAIIAWLPIDWLL</sequence>
<dbReference type="GO" id="GO:0032049">
    <property type="term" value="P:cardiolipin biosynthetic process"/>
    <property type="evidence" value="ECO:0007669"/>
    <property type="project" value="UniProtKB-ARBA"/>
</dbReference>
<dbReference type="Proteomes" id="UP000198611">
    <property type="component" value="Unassembled WGS sequence"/>
</dbReference>
<dbReference type="InterPro" id="IPR001736">
    <property type="entry name" value="PLipase_D/transphosphatidylase"/>
</dbReference>
<organism evidence="2 3">
    <name type="scientific">Thiohalospira halophila DSM 15071</name>
    <dbReference type="NCBI Taxonomy" id="1123397"/>
    <lineage>
        <taxon>Bacteria</taxon>
        <taxon>Pseudomonadati</taxon>
        <taxon>Pseudomonadota</taxon>
        <taxon>Gammaproteobacteria</taxon>
        <taxon>Thiohalospirales</taxon>
        <taxon>Thiohalospiraceae</taxon>
        <taxon>Thiohalospira</taxon>
    </lineage>
</organism>
<protein>
    <submittedName>
        <fullName evidence="2">Phosphatidylserine/phosphatidylglycerophosphate/cardiolipin synthase</fullName>
    </submittedName>
</protein>
<accession>A0A1I1W4D0</accession>
<evidence type="ECO:0000313" key="2">
    <source>
        <dbReference type="EMBL" id="SFD88173.1"/>
    </source>
</evidence>
<feature type="domain" description="PLD phosphodiesterase" evidence="1">
    <location>
        <begin position="170"/>
        <end position="197"/>
    </location>
</feature>
<feature type="domain" description="PLD phosphodiesterase" evidence="1">
    <location>
        <begin position="400"/>
        <end position="427"/>
    </location>
</feature>
<dbReference type="CDD" id="cd09111">
    <property type="entry name" value="PLDc_ymdC_like_1"/>
    <property type="match status" value="1"/>
</dbReference>
<dbReference type="SUPFAM" id="SSF56024">
    <property type="entry name" value="Phospholipase D/nuclease"/>
    <property type="match status" value="2"/>
</dbReference>
<keyword evidence="3" id="KW-1185">Reference proteome</keyword>
<dbReference type="AlphaFoldDB" id="A0A1I1W4D0"/>
<dbReference type="PROSITE" id="PS50035">
    <property type="entry name" value="PLD"/>
    <property type="match status" value="2"/>
</dbReference>
<dbReference type="EMBL" id="FOMJ01000011">
    <property type="protein sequence ID" value="SFD88173.1"/>
    <property type="molecule type" value="Genomic_DNA"/>
</dbReference>